<evidence type="ECO:0000256" key="10">
    <source>
        <dbReference type="HAMAP-Rule" id="MF_01636"/>
    </source>
</evidence>
<proteinExistence type="inferred from homology"/>
<dbReference type="Gene3D" id="1.20.5.570">
    <property type="entry name" value="Single helix bin"/>
    <property type="match status" value="1"/>
</dbReference>
<comment type="catalytic activity">
    <reaction evidence="10">
        <text>a 4-hydroxy-3-(all-trans-polyprenyl)benzoate + H(+) = a 2-(all-trans-polyprenyl)phenol + CO2</text>
        <dbReference type="Rhea" id="RHEA:41680"/>
        <dbReference type="Rhea" id="RHEA-COMP:9514"/>
        <dbReference type="Rhea" id="RHEA-COMP:9516"/>
        <dbReference type="ChEBI" id="CHEBI:1269"/>
        <dbReference type="ChEBI" id="CHEBI:15378"/>
        <dbReference type="ChEBI" id="CHEBI:16526"/>
        <dbReference type="ChEBI" id="CHEBI:78396"/>
        <dbReference type="EC" id="4.1.1.98"/>
    </reaction>
</comment>
<dbReference type="NCBIfam" id="TIGR00148">
    <property type="entry name" value="UbiD family decarboxylase"/>
    <property type="match status" value="1"/>
</dbReference>
<dbReference type="Proteomes" id="UP001497493">
    <property type="component" value="Chromosome"/>
</dbReference>
<dbReference type="PANTHER" id="PTHR30108:SF17">
    <property type="entry name" value="FERULIC ACID DECARBOXYLASE 1"/>
    <property type="match status" value="1"/>
</dbReference>
<comment type="pathway">
    <text evidence="10">Cofactor biosynthesis; ubiquinone biosynthesis.</text>
</comment>
<evidence type="ECO:0000313" key="15">
    <source>
        <dbReference type="Proteomes" id="UP001497493"/>
    </source>
</evidence>
<protein>
    <recommendedName>
        <fullName evidence="10">3-octaprenyl-4-hydroxybenzoate carboxy-lyase</fullName>
        <ecNumber evidence="10">4.1.1.98</ecNumber>
    </recommendedName>
    <alternativeName>
        <fullName evidence="10">Polyprenyl p-hydroxybenzoate decarboxylase</fullName>
    </alternativeName>
</protein>
<comment type="cofactor">
    <cofactor evidence="10">
        <name>prenylated FMN</name>
        <dbReference type="ChEBI" id="CHEBI:87746"/>
    </cofactor>
    <text evidence="10">Binds 1 prenylated FMN per subunit.</text>
</comment>
<dbReference type="Pfam" id="PF20695">
    <property type="entry name" value="UbiD_N"/>
    <property type="match status" value="1"/>
</dbReference>
<name>A0ABM9NHE1_9GAMM</name>
<dbReference type="SUPFAM" id="SSF143968">
    <property type="entry name" value="UbiD C-terminal domain-like"/>
    <property type="match status" value="1"/>
</dbReference>
<evidence type="ECO:0000256" key="2">
    <source>
        <dbReference type="ARBA" id="ARBA00022630"/>
    </source>
</evidence>
<dbReference type="EMBL" id="OZ026884">
    <property type="protein sequence ID" value="CAL1240038.1"/>
    <property type="molecule type" value="Genomic_DNA"/>
</dbReference>
<dbReference type="NCBIfam" id="NF008175">
    <property type="entry name" value="PRK10922.1"/>
    <property type="match status" value="1"/>
</dbReference>
<dbReference type="SUPFAM" id="SSF50475">
    <property type="entry name" value="FMN-binding split barrel"/>
    <property type="match status" value="1"/>
</dbReference>
<feature type="binding site" evidence="10">
    <location>
        <position position="172"/>
    </location>
    <ligand>
        <name>Mn(2+)</name>
        <dbReference type="ChEBI" id="CHEBI:29035"/>
    </ligand>
</feature>
<evidence type="ECO:0000256" key="1">
    <source>
        <dbReference type="ARBA" id="ARBA00022475"/>
    </source>
</evidence>
<dbReference type="GO" id="GO:0008694">
    <property type="term" value="F:4-hydroxy-3-polyprenylbenzoate decarboxylase activity"/>
    <property type="evidence" value="ECO:0007669"/>
    <property type="project" value="UniProtKB-EC"/>
</dbReference>
<dbReference type="Pfam" id="PF01977">
    <property type="entry name" value="UbiD"/>
    <property type="match status" value="1"/>
</dbReference>
<evidence type="ECO:0000256" key="8">
    <source>
        <dbReference type="ARBA" id="ARBA00023211"/>
    </source>
</evidence>
<evidence type="ECO:0000256" key="4">
    <source>
        <dbReference type="ARBA" id="ARBA00022688"/>
    </source>
</evidence>
<dbReference type="HAMAP" id="MF_01636">
    <property type="entry name" value="UbiD"/>
    <property type="match status" value="1"/>
</dbReference>
<keyword evidence="6 10" id="KW-0210">Decarboxylase</keyword>
<evidence type="ECO:0000256" key="7">
    <source>
        <dbReference type="ARBA" id="ARBA00023136"/>
    </source>
</evidence>
<evidence type="ECO:0000256" key="3">
    <source>
        <dbReference type="ARBA" id="ARBA00022643"/>
    </source>
</evidence>
<comment type="similarity">
    <text evidence="10">Belongs to the UbiD family.</text>
</comment>
<evidence type="ECO:0000256" key="5">
    <source>
        <dbReference type="ARBA" id="ARBA00022723"/>
    </source>
</evidence>
<dbReference type="PANTHER" id="PTHR30108">
    <property type="entry name" value="3-OCTAPRENYL-4-HYDROXYBENZOATE CARBOXY-LYASE-RELATED"/>
    <property type="match status" value="1"/>
</dbReference>
<feature type="domain" description="3-octaprenyl-4-hydroxybenzoate carboxy-lyase-like N-terminal" evidence="12">
    <location>
        <begin position="11"/>
        <end position="89"/>
    </location>
</feature>
<evidence type="ECO:0000256" key="9">
    <source>
        <dbReference type="ARBA" id="ARBA00023239"/>
    </source>
</evidence>
<gene>
    <name evidence="10 14" type="primary">ubiD</name>
    <name evidence="14" type="ORF">MECH1_V1_1262</name>
</gene>
<feature type="binding site" evidence="10">
    <location>
        <begin position="175"/>
        <end position="177"/>
    </location>
    <ligand>
        <name>prenylated FMN</name>
        <dbReference type="ChEBI" id="CHEBI:87746"/>
    </ligand>
</feature>
<evidence type="ECO:0000259" key="12">
    <source>
        <dbReference type="Pfam" id="PF20695"/>
    </source>
</evidence>
<keyword evidence="1 10" id="KW-1003">Cell membrane</keyword>
<dbReference type="Pfam" id="PF20696">
    <property type="entry name" value="UbiD_C"/>
    <property type="match status" value="1"/>
</dbReference>
<reference evidence="14 15" key="1">
    <citation type="submission" date="2024-04" db="EMBL/GenBank/DDBJ databases">
        <authorList>
            <person name="Cremers G."/>
        </authorList>
    </citation>
    <scope>NUCLEOTIDE SEQUENCE [LARGE SCALE GENOMIC DNA]</scope>
    <source>
        <strain evidence="14">MeCH1-AG</strain>
    </source>
</reference>
<keyword evidence="2 10" id="KW-0285">Flavoprotein</keyword>
<comment type="subcellular location">
    <subcellularLocation>
        <location evidence="10">Cell membrane</location>
        <topology evidence="10">Peripheral membrane protein</topology>
    </subcellularLocation>
</comment>
<evidence type="ECO:0000259" key="11">
    <source>
        <dbReference type="Pfam" id="PF01977"/>
    </source>
</evidence>
<evidence type="ECO:0000259" key="13">
    <source>
        <dbReference type="Pfam" id="PF20696"/>
    </source>
</evidence>
<keyword evidence="4 10" id="KW-0831">Ubiquinone biosynthesis</keyword>
<feature type="binding site" evidence="10">
    <location>
        <begin position="189"/>
        <end position="191"/>
    </location>
    <ligand>
        <name>prenylated FMN</name>
        <dbReference type="ChEBI" id="CHEBI:87746"/>
    </ligand>
</feature>
<keyword evidence="15" id="KW-1185">Reference proteome</keyword>
<dbReference type="Gene3D" id="3.40.1670.10">
    <property type="entry name" value="UbiD C-terminal domain-like"/>
    <property type="match status" value="1"/>
</dbReference>
<feature type="active site" description="Proton donor" evidence="10">
    <location>
        <position position="287"/>
    </location>
</feature>
<dbReference type="InterPro" id="IPR048304">
    <property type="entry name" value="UbiD_Rift_dom"/>
</dbReference>
<keyword evidence="9 10" id="KW-0456">Lyase</keyword>
<organism evidence="14 15">
    <name type="scientific">Candidatus Methylocalor cossyra</name>
    <dbReference type="NCBI Taxonomy" id="3108543"/>
    <lineage>
        <taxon>Bacteria</taxon>
        <taxon>Pseudomonadati</taxon>
        <taxon>Pseudomonadota</taxon>
        <taxon>Gammaproteobacteria</taxon>
        <taxon>Methylococcales</taxon>
        <taxon>Methylococcaceae</taxon>
        <taxon>Candidatus Methylocalor</taxon>
    </lineage>
</organism>
<keyword evidence="7 10" id="KW-0472">Membrane</keyword>
<sequence>MQYRDLRDFLRHLEALGELKRIAAAVDPRLEITEICDRTLRVGGPALLFEHPVGSTVPLLANLFGTTRRVALGMGQDSVAALREVGKLLAFLKEPDPPQGVRDLFDKLPLFKQVLNMPAKRVKHPPCQEIVLGGSEIDLGRYPIQTCWPGDAGPLITWALVITKGPYKDRQNLGIYRQQVIARDKTIMRWLAHRGGALDYRDWQAARPGEPFPVAVALGADPATLLAAVTPVPDTLSEFAFAGLLRGAKTEVAKCLSLDLEVPAGAEIVLEGFLHPGETAPEGPFGDHTGYYNEVETFPVFTIERITQRADPIYHSTYTGRPPDEPAVLGAALNEVFVPILQKQFPEVVDFYLPPEGCSYRLAVVSIKKQYPGHAKRLMFGVWSFLRQFMYTKFVIVVDDDVDARNWRDVIWALTTRMDPARDLTLVDNTPIDYLDFASPLSGLGSKAGFDATHKWPGETSREWGRPIVMDPAVKSKVDALWESLGIG</sequence>
<keyword evidence="3 10" id="KW-0288">FMN</keyword>
<dbReference type="EC" id="4.1.1.98" evidence="10"/>
<feature type="domain" description="3-octaprenyl-4-hydroxybenzoate carboxy-lyase-like C-terminal" evidence="13">
    <location>
        <begin position="328"/>
        <end position="452"/>
    </location>
</feature>
<keyword evidence="5 10" id="KW-0479">Metal-binding</keyword>
<dbReference type="InterPro" id="IPR002830">
    <property type="entry name" value="UbiD"/>
</dbReference>
<dbReference type="InterPro" id="IPR023677">
    <property type="entry name" value="UbiD_bacteria"/>
</dbReference>
<accession>A0ABM9NHE1</accession>
<dbReference type="InterPro" id="IPR049383">
    <property type="entry name" value="UbiD-like_N"/>
</dbReference>
<evidence type="ECO:0000256" key="6">
    <source>
        <dbReference type="ARBA" id="ARBA00022793"/>
    </source>
</evidence>
<evidence type="ECO:0000313" key="14">
    <source>
        <dbReference type="EMBL" id="CAL1240038.1"/>
    </source>
</evidence>
<feature type="binding site" evidence="10">
    <location>
        <begin position="194"/>
        <end position="195"/>
    </location>
    <ligand>
        <name>prenylated FMN</name>
        <dbReference type="ChEBI" id="CHEBI:87746"/>
    </ligand>
</feature>
<dbReference type="InterPro" id="IPR049381">
    <property type="entry name" value="UbiD-like_C"/>
</dbReference>
<comment type="cofactor">
    <cofactor evidence="10">
        <name>Mn(2+)</name>
        <dbReference type="ChEBI" id="CHEBI:29035"/>
    </cofactor>
</comment>
<feature type="binding site" evidence="10">
    <location>
        <position position="238"/>
    </location>
    <ligand>
        <name>Mn(2+)</name>
        <dbReference type="ChEBI" id="CHEBI:29035"/>
    </ligand>
</feature>
<dbReference type="RefSeq" id="WP_348759553.1">
    <property type="nucleotide sequence ID" value="NZ_OZ026884.1"/>
</dbReference>
<comment type="subunit">
    <text evidence="10">Homohexamer.</text>
</comment>
<comment type="function">
    <text evidence="10">Catalyzes the decarboxylation of 3-octaprenyl-4-hydroxy benzoate to 2-octaprenylphenol, an intermediate step in ubiquinone biosynthesis.</text>
</comment>
<keyword evidence="8 10" id="KW-0464">Manganese</keyword>
<feature type="domain" description="3-octaprenyl-4-hydroxybenzoate carboxy-lyase-like Rift-related" evidence="11">
    <location>
        <begin position="121"/>
        <end position="322"/>
    </location>
</feature>